<dbReference type="PRINTS" id="PR00039">
    <property type="entry name" value="HTHLYSR"/>
</dbReference>
<dbReference type="InterPro" id="IPR050389">
    <property type="entry name" value="LysR-type_TF"/>
</dbReference>
<reference evidence="6 7" key="1">
    <citation type="submission" date="2022-10" db="EMBL/GenBank/DDBJ databases">
        <title>The complete genomes of actinobacterial strains from the NBC collection.</title>
        <authorList>
            <person name="Joergensen T.S."/>
            <person name="Alvarez Arevalo M."/>
            <person name="Sterndorff E.B."/>
            <person name="Faurdal D."/>
            <person name="Vuksanovic O."/>
            <person name="Mourched A.-S."/>
            <person name="Charusanti P."/>
            <person name="Shaw S."/>
            <person name="Blin K."/>
            <person name="Weber T."/>
        </authorList>
    </citation>
    <scope>NUCLEOTIDE SEQUENCE [LARGE SCALE GENOMIC DNA]</scope>
    <source>
        <strain evidence="6 7">NBC_01413</strain>
    </source>
</reference>
<dbReference type="InterPro" id="IPR000847">
    <property type="entry name" value="LysR_HTH_N"/>
</dbReference>
<evidence type="ECO:0000259" key="5">
    <source>
        <dbReference type="PROSITE" id="PS50931"/>
    </source>
</evidence>
<proteinExistence type="inferred from homology"/>
<evidence type="ECO:0000256" key="2">
    <source>
        <dbReference type="ARBA" id="ARBA00023015"/>
    </source>
</evidence>
<dbReference type="RefSeq" id="WP_405145841.1">
    <property type="nucleotide sequence ID" value="NZ_CP109527.1"/>
</dbReference>
<dbReference type="PROSITE" id="PS50931">
    <property type="entry name" value="HTH_LYSR"/>
    <property type="match status" value="1"/>
</dbReference>
<evidence type="ECO:0000256" key="4">
    <source>
        <dbReference type="ARBA" id="ARBA00023163"/>
    </source>
</evidence>
<evidence type="ECO:0000256" key="1">
    <source>
        <dbReference type="ARBA" id="ARBA00009437"/>
    </source>
</evidence>
<gene>
    <name evidence="6" type="ORF">OG308_19995</name>
</gene>
<evidence type="ECO:0000256" key="3">
    <source>
        <dbReference type="ARBA" id="ARBA00023125"/>
    </source>
</evidence>
<name>A0ABZ1N105_9NOCA</name>
<organism evidence="6 7">
    <name type="scientific">Nocardia salmonicida</name>
    <dbReference type="NCBI Taxonomy" id="53431"/>
    <lineage>
        <taxon>Bacteria</taxon>
        <taxon>Bacillati</taxon>
        <taxon>Actinomycetota</taxon>
        <taxon>Actinomycetes</taxon>
        <taxon>Mycobacteriales</taxon>
        <taxon>Nocardiaceae</taxon>
        <taxon>Nocardia</taxon>
    </lineage>
</organism>
<evidence type="ECO:0000313" key="7">
    <source>
        <dbReference type="Proteomes" id="UP001621418"/>
    </source>
</evidence>
<sequence length="313" mass="35001">MGVMQKPARPLANLDLNLLVTLEAVVQHESVTRAAEQLGVTQPAVSAALARLRRHFDDDILERVGNRYRLTPFGIELRQRTRAALTGVERVFSARGTFDATDTSREYSVVTSDYTTALLGQRLAELLTSAAPHARLRILPSSPELVARAEHTLTTYDVMLVPHGFVTDLPNETVFHDDWMVVTDRNHEPAGGELSAEDLRRRPWVLVYHSQTASTPAARRLRMLGIEPTRQIVTENFLTVRCLITGSNRIALVPRRLLAVPGMSEGLTAYPCPVELGELTQAMWWHPVFTDDPEHRFLRRLIREAAQSSCASP</sequence>
<dbReference type="PANTHER" id="PTHR30118">
    <property type="entry name" value="HTH-TYPE TRANSCRIPTIONAL REGULATOR LEUO-RELATED"/>
    <property type="match status" value="1"/>
</dbReference>
<dbReference type="PANTHER" id="PTHR30118:SF15">
    <property type="entry name" value="TRANSCRIPTIONAL REGULATORY PROTEIN"/>
    <property type="match status" value="1"/>
</dbReference>
<dbReference type="InterPro" id="IPR036390">
    <property type="entry name" value="WH_DNA-bd_sf"/>
</dbReference>
<dbReference type="Gene3D" id="1.10.10.10">
    <property type="entry name" value="Winged helix-like DNA-binding domain superfamily/Winged helix DNA-binding domain"/>
    <property type="match status" value="1"/>
</dbReference>
<feature type="domain" description="HTH lysR-type" evidence="5">
    <location>
        <begin position="14"/>
        <end position="71"/>
    </location>
</feature>
<keyword evidence="4" id="KW-0804">Transcription</keyword>
<dbReference type="Proteomes" id="UP001621418">
    <property type="component" value="Chromosome"/>
</dbReference>
<evidence type="ECO:0000313" key="6">
    <source>
        <dbReference type="EMBL" id="WTY33616.1"/>
    </source>
</evidence>
<keyword evidence="3" id="KW-0238">DNA-binding</keyword>
<keyword evidence="2" id="KW-0805">Transcription regulation</keyword>
<dbReference type="CDD" id="cd08417">
    <property type="entry name" value="PBP2_Nitroaromatics_like"/>
    <property type="match status" value="1"/>
</dbReference>
<dbReference type="InterPro" id="IPR036388">
    <property type="entry name" value="WH-like_DNA-bd_sf"/>
</dbReference>
<comment type="similarity">
    <text evidence="1">Belongs to the LysR transcriptional regulatory family.</text>
</comment>
<dbReference type="Gene3D" id="3.40.190.10">
    <property type="entry name" value="Periplasmic binding protein-like II"/>
    <property type="match status" value="2"/>
</dbReference>
<dbReference type="EMBL" id="CP109527">
    <property type="protein sequence ID" value="WTY33616.1"/>
    <property type="molecule type" value="Genomic_DNA"/>
</dbReference>
<dbReference type="SUPFAM" id="SSF53850">
    <property type="entry name" value="Periplasmic binding protein-like II"/>
    <property type="match status" value="1"/>
</dbReference>
<dbReference type="SUPFAM" id="SSF46785">
    <property type="entry name" value="Winged helix' DNA-binding domain"/>
    <property type="match status" value="1"/>
</dbReference>
<dbReference type="InterPro" id="IPR005119">
    <property type="entry name" value="LysR_subst-bd"/>
</dbReference>
<dbReference type="Pfam" id="PF03466">
    <property type="entry name" value="LysR_substrate"/>
    <property type="match status" value="1"/>
</dbReference>
<dbReference type="InterPro" id="IPR037402">
    <property type="entry name" value="YidZ_PBP2"/>
</dbReference>
<keyword evidence="7" id="KW-1185">Reference proteome</keyword>
<accession>A0ABZ1N105</accession>
<dbReference type="Pfam" id="PF00126">
    <property type="entry name" value="HTH_1"/>
    <property type="match status" value="1"/>
</dbReference>
<protein>
    <submittedName>
        <fullName evidence="6">LysR family transcriptional regulator</fullName>
    </submittedName>
</protein>